<comment type="catalytic activity">
    <reaction evidence="8">
        <text>adenosine + phosphate = alpha-D-ribose 1-phosphate + adenine</text>
        <dbReference type="Rhea" id="RHEA:27642"/>
        <dbReference type="ChEBI" id="CHEBI:16335"/>
        <dbReference type="ChEBI" id="CHEBI:16708"/>
        <dbReference type="ChEBI" id="CHEBI:43474"/>
        <dbReference type="ChEBI" id="CHEBI:57720"/>
        <dbReference type="EC" id="2.4.2.1"/>
    </reaction>
    <physiologicalReaction direction="left-to-right" evidence="8">
        <dbReference type="Rhea" id="RHEA:27643"/>
    </physiologicalReaction>
</comment>
<evidence type="ECO:0000313" key="13">
    <source>
        <dbReference type="Proteomes" id="UP000307164"/>
    </source>
</evidence>
<sequence>MILPHWPIQDKVGALSTTRCGGASTGPFLSFNLGYHVGDAHDSVVKNHQALSAYLPAKAIWLEQIHGNCVFVVNEKKPVTPWPKADALYTNARLQPLAIMTADCLPILLSSKCGGEVAAVHGGWRPLATGILANTLAKFKCDPDDVFAWLGPAIGPTAFEVGPEVVAQFCDLDSAHCSDFVEQNTGKYLADIFAIATRQLAELGVTKVFTDKLCTVTDSHHFFSYRRDGRTGRMASVIWRN</sequence>
<dbReference type="Proteomes" id="UP000307217">
    <property type="component" value="Unassembled WGS sequence"/>
</dbReference>
<dbReference type="Proteomes" id="UP000307164">
    <property type="component" value="Unassembled WGS sequence"/>
</dbReference>
<evidence type="ECO:0000256" key="10">
    <source>
        <dbReference type="RuleBase" id="RU361274"/>
    </source>
</evidence>
<keyword evidence="5" id="KW-0378">Hydrolase</keyword>
<evidence type="ECO:0000256" key="8">
    <source>
        <dbReference type="ARBA" id="ARBA00048968"/>
    </source>
</evidence>
<dbReference type="AlphaFoldDB" id="A0A5S3VF44"/>
<dbReference type="PANTHER" id="PTHR30616">
    <property type="entry name" value="UNCHARACTERIZED PROTEIN YFIH"/>
    <property type="match status" value="1"/>
</dbReference>
<evidence type="ECO:0000256" key="4">
    <source>
        <dbReference type="ARBA" id="ARBA00022723"/>
    </source>
</evidence>
<keyword evidence="3" id="KW-0808">Transferase</keyword>
<dbReference type="PANTHER" id="PTHR30616:SF2">
    <property type="entry name" value="PURINE NUCLEOSIDE PHOSPHORYLASE LACC1"/>
    <property type="match status" value="1"/>
</dbReference>
<gene>
    <name evidence="11" type="ORF">CWC19_01365</name>
    <name evidence="12" type="ORF">CWC20_03365</name>
</gene>
<name>A0A5S3VF44_9GAMM</name>
<dbReference type="EMBL" id="PNBX01000003">
    <property type="protein sequence ID" value="TMO70493.1"/>
    <property type="molecule type" value="Genomic_DNA"/>
</dbReference>
<proteinExistence type="inferred from homology"/>
<dbReference type="NCBIfam" id="TIGR00726">
    <property type="entry name" value="peptidoglycan editing factor PgeF"/>
    <property type="match status" value="1"/>
</dbReference>
<dbReference type="OrthoDB" id="4279at2"/>
<dbReference type="InterPro" id="IPR003730">
    <property type="entry name" value="Cu_polyphenol_OxRdtase"/>
</dbReference>
<accession>A0A5S3VF44</accession>
<dbReference type="GO" id="GO:0005507">
    <property type="term" value="F:copper ion binding"/>
    <property type="evidence" value="ECO:0007669"/>
    <property type="project" value="TreeGrafter"/>
</dbReference>
<comment type="catalytic activity">
    <reaction evidence="9">
        <text>S-methyl-5'-thioadenosine + phosphate = 5-(methylsulfanyl)-alpha-D-ribose 1-phosphate + adenine</text>
        <dbReference type="Rhea" id="RHEA:11852"/>
        <dbReference type="ChEBI" id="CHEBI:16708"/>
        <dbReference type="ChEBI" id="CHEBI:17509"/>
        <dbReference type="ChEBI" id="CHEBI:43474"/>
        <dbReference type="ChEBI" id="CHEBI:58533"/>
        <dbReference type="EC" id="2.4.2.28"/>
    </reaction>
    <physiologicalReaction direction="left-to-right" evidence="9">
        <dbReference type="Rhea" id="RHEA:11853"/>
    </physiologicalReaction>
</comment>
<comment type="catalytic activity">
    <reaction evidence="1">
        <text>inosine + phosphate = alpha-D-ribose 1-phosphate + hypoxanthine</text>
        <dbReference type="Rhea" id="RHEA:27646"/>
        <dbReference type="ChEBI" id="CHEBI:17368"/>
        <dbReference type="ChEBI" id="CHEBI:17596"/>
        <dbReference type="ChEBI" id="CHEBI:43474"/>
        <dbReference type="ChEBI" id="CHEBI:57720"/>
        <dbReference type="EC" id="2.4.2.1"/>
    </reaction>
    <physiologicalReaction direction="left-to-right" evidence="1">
        <dbReference type="Rhea" id="RHEA:27647"/>
    </physiologicalReaction>
</comment>
<reference evidence="11 14" key="1">
    <citation type="submission" date="2018-01" db="EMBL/GenBank/DDBJ databases">
        <authorList>
            <person name="Paulsen S."/>
            <person name="Gram L.K."/>
        </authorList>
    </citation>
    <scope>NUCLEOTIDE SEQUENCE [LARGE SCALE GENOMIC DNA]</scope>
    <source>
        <strain evidence="11 14">S3790</strain>
        <strain evidence="12">S3895</strain>
    </source>
</reference>
<dbReference type="Gene3D" id="3.60.140.10">
    <property type="entry name" value="CNF1/YfiH-like putative cysteine hydrolases"/>
    <property type="match status" value="1"/>
</dbReference>
<dbReference type="EMBL" id="PNBW01000019">
    <property type="protein sequence ID" value="TMO77641.1"/>
    <property type="molecule type" value="Genomic_DNA"/>
</dbReference>
<comment type="caution">
    <text evidence="11">The sequence shown here is derived from an EMBL/GenBank/DDBJ whole genome shotgun (WGS) entry which is preliminary data.</text>
</comment>
<comment type="catalytic activity">
    <reaction evidence="7">
        <text>adenosine + H2O + H(+) = inosine + NH4(+)</text>
        <dbReference type="Rhea" id="RHEA:24408"/>
        <dbReference type="ChEBI" id="CHEBI:15377"/>
        <dbReference type="ChEBI" id="CHEBI:15378"/>
        <dbReference type="ChEBI" id="CHEBI:16335"/>
        <dbReference type="ChEBI" id="CHEBI:17596"/>
        <dbReference type="ChEBI" id="CHEBI:28938"/>
        <dbReference type="EC" id="3.5.4.4"/>
    </reaction>
    <physiologicalReaction direction="left-to-right" evidence="7">
        <dbReference type="Rhea" id="RHEA:24409"/>
    </physiologicalReaction>
</comment>
<dbReference type="CDD" id="cd16833">
    <property type="entry name" value="YfiH"/>
    <property type="match status" value="1"/>
</dbReference>
<evidence type="ECO:0000256" key="6">
    <source>
        <dbReference type="ARBA" id="ARBA00022833"/>
    </source>
</evidence>
<reference evidence="11" key="3">
    <citation type="submission" date="2019-09" db="EMBL/GenBank/DDBJ databases">
        <title>Co-occurence of chitin degradation, pigmentation and bioactivity in marine Pseudoalteromonas.</title>
        <authorList>
            <person name="Sonnenschein E.C."/>
            <person name="Bech P.K."/>
        </authorList>
    </citation>
    <scope>NUCLEOTIDE SEQUENCE</scope>
    <source>
        <strain evidence="11">S3790</strain>
    </source>
</reference>
<keyword evidence="6" id="KW-0862">Zinc</keyword>
<comment type="similarity">
    <text evidence="2 10">Belongs to the purine nucleoside phosphorylase YfiH/LACC1 family.</text>
</comment>
<keyword evidence="4" id="KW-0479">Metal-binding</keyword>
<evidence type="ECO:0000256" key="5">
    <source>
        <dbReference type="ARBA" id="ARBA00022801"/>
    </source>
</evidence>
<evidence type="ECO:0000256" key="9">
    <source>
        <dbReference type="ARBA" id="ARBA00049893"/>
    </source>
</evidence>
<reference evidence="13 14" key="2">
    <citation type="submission" date="2019-06" db="EMBL/GenBank/DDBJ databases">
        <title>Co-occurence of chitin degradation, pigmentation and bioactivity in marine Pseudoalteromonas.</title>
        <authorList>
            <person name="Sonnenschein E.C."/>
            <person name="Bech P.K."/>
        </authorList>
    </citation>
    <scope>NUCLEOTIDE SEQUENCE [LARGE SCALE GENOMIC DNA]</scope>
    <source>
        <strain evidence="14">S3790</strain>
        <strain evidence="12 13">S3895</strain>
    </source>
</reference>
<evidence type="ECO:0000313" key="14">
    <source>
        <dbReference type="Proteomes" id="UP000307217"/>
    </source>
</evidence>
<organism evidence="11 14">
    <name type="scientific">Pseudoalteromonas aurantia</name>
    <dbReference type="NCBI Taxonomy" id="43654"/>
    <lineage>
        <taxon>Bacteria</taxon>
        <taxon>Pseudomonadati</taxon>
        <taxon>Pseudomonadota</taxon>
        <taxon>Gammaproteobacteria</taxon>
        <taxon>Alteromonadales</taxon>
        <taxon>Pseudoalteromonadaceae</taxon>
        <taxon>Pseudoalteromonas</taxon>
    </lineage>
</organism>
<dbReference type="SUPFAM" id="SSF64438">
    <property type="entry name" value="CNF1/YfiH-like putative cysteine hydrolases"/>
    <property type="match status" value="1"/>
</dbReference>
<evidence type="ECO:0000256" key="1">
    <source>
        <dbReference type="ARBA" id="ARBA00000553"/>
    </source>
</evidence>
<evidence type="ECO:0000313" key="11">
    <source>
        <dbReference type="EMBL" id="TMO70493.1"/>
    </source>
</evidence>
<evidence type="ECO:0000256" key="2">
    <source>
        <dbReference type="ARBA" id="ARBA00007353"/>
    </source>
</evidence>
<dbReference type="GO" id="GO:0016787">
    <property type="term" value="F:hydrolase activity"/>
    <property type="evidence" value="ECO:0007669"/>
    <property type="project" value="UniProtKB-KW"/>
</dbReference>
<dbReference type="RefSeq" id="WP_138589637.1">
    <property type="nucleotide sequence ID" value="NZ_PNBW01000019.1"/>
</dbReference>
<protein>
    <recommendedName>
        <fullName evidence="10">Purine nucleoside phosphorylase</fullName>
    </recommendedName>
</protein>
<dbReference type="GO" id="GO:0017061">
    <property type="term" value="F:S-methyl-5-thioadenosine phosphorylase activity"/>
    <property type="evidence" value="ECO:0007669"/>
    <property type="project" value="UniProtKB-EC"/>
</dbReference>
<keyword evidence="13" id="KW-1185">Reference proteome</keyword>
<dbReference type="InterPro" id="IPR038371">
    <property type="entry name" value="Cu_polyphenol_OxRdtase_sf"/>
</dbReference>
<dbReference type="Pfam" id="PF02578">
    <property type="entry name" value="Cu-oxidase_4"/>
    <property type="match status" value="1"/>
</dbReference>
<evidence type="ECO:0000256" key="7">
    <source>
        <dbReference type="ARBA" id="ARBA00047989"/>
    </source>
</evidence>
<evidence type="ECO:0000256" key="3">
    <source>
        <dbReference type="ARBA" id="ARBA00022679"/>
    </source>
</evidence>
<dbReference type="InterPro" id="IPR011324">
    <property type="entry name" value="Cytotoxic_necrot_fac-like_cat"/>
</dbReference>
<evidence type="ECO:0000313" key="12">
    <source>
        <dbReference type="EMBL" id="TMO77641.1"/>
    </source>
</evidence>